<dbReference type="PROSITE" id="PS50871">
    <property type="entry name" value="C1Q"/>
    <property type="match status" value="1"/>
</dbReference>
<comment type="caution">
    <text evidence="2">The sequence shown here is derived from an EMBL/GenBank/DDBJ whole genome shotgun (WGS) entry which is preliminary data.</text>
</comment>
<reference evidence="2 3" key="1">
    <citation type="submission" date="2024-04" db="EMBL/GenBank/DDBJ databases">
        <authorList>
            <consortium name="Genoscope - CEA"/>
            <person name="William W."/>
        </authorList>
    </citation>
    <scope>NUCLEOTIDE SEQUENCE [LARGE SCALE GENOMIC DNA]</scope>
</reference>
<dbReference type="InterPro" id="IPR008983">
    <property type="entry name" value="Tumour_necrosis_fac-like_dom"/>
</dbReference>
<keyword evidence="3" id="KW-1185">Reference proteome</keyword>
<feature type="non-terminal residue" evidence="2">
    <location>
        <position position="1"/>
    </location>
</feature>
<gene>
    <name evidence="2" type="ORF">GSLYS_00017855001</name>
</gene>
<dbReference type="EMBL" id="CAXITT010000616">
    <property type="protein sequence ID" value="CAL1544342.1"/>
    <property type="molecule type" value="Genomic_DNA"/>
</dbReference>
<accession>A0AAV2IE02</accession>
<name>A0AAV2IE02_LYMST</name>
<dbReference type="InterPro" id="IPR001073">
    <property type="entry name" value="C1q_dom"/>
</dbReference>
<feature type="non-terminal residue" evidence="2">
    <location>
        <position position="123"/>
    </location>
</feature>
<dbReference type="SUPFAM" id="SSF49842">
    <property type="entry name" value="TNF-like"/>
    <property type="match status" value="1"/>
</dbReference>
<dbReference type="AlphaFoldDB" id="A0AAV2IE02"/>
<protein>
    <recommendedName>
        <fullName evidence="1">C1q domain-containing protein</fullName>
    </recommendedName>
</protein>
<dbReference type="Proteomes" id="UP001497497">
    <property type="component" value="Unassembled WGS sequence"/>
</dbReference>
<evidence type="ECO:0000313" key="2">
    <source>
        <dbReference type="EMBL" id="CAL1544342.1"/>
    </source>
</evidence>
<sequence>ETLNETLNKKVILSKEHISKVEAIDTKLAELSGRVIQIESKFSTPTLLFNAFKAAPFRGGRFNIGHFNDVPTNYGSHLDPFSGKFTAPQNGFYLISIEIKATKNGSYNVKCFRTSKNPPFGYR</sequence>
<dbReference type="Pfam" id="PF00386">
    <property type="entry name" value="C1q"/>
    <property type="match status" value="1"/>
</dbReference>
<feature type="domain" description="C1q" evidence="1">
    <location>
        <begin position="42"/>
        <end position="123"/>
    </location>
</feature>
<evidence type="ECO:0000313" key="3">
    <source>
        <dbReference type="Proteomes" id="UP001497497"/>
    </source>
</evidence>
<dbReference type="Gene3D" id="2.60.120.40">
    <property type="match status" value="1"/>
</dbReference>
<evidence type="ECO:0000259" key="1">
    <source>
        <dbReference type="PROSITE" id="PS50871"/>
    </source>
</evidence>
<proteinExistence type="predicted"/>
<organism evidence="2 3">
    <name type="scientific">Lymnaea stagnalis</name>
    <name type="common">Great pond snail</name>
    <name type="synonym">Helix stagnalis</name>
    <dbReference type="NCBI Taxonomy" id="6523"/>
    <lineage>
        <taxon>Eukaryota</taxon>
        <taxon>Metazoa</taxon>
        <taxon>Spiralia</taxon>
        <taxon>Lophotrochozoa</taxon>
        <taxon>Mollusca</taxon>
        <taxon>Gastropoda</taxon>
        <taxon>Heterobranchia</taxon>
        <taxon>Euthyneura</taxon>
        <taxon>Panpulmonata</taxon>
        <taxon>Hygrophila</taxon>
        <taxon>Lymnaeoidea</taxon>
        <taxon>Lymnaeidae</taxon>
        <taxon>Lymnaea</taxon>
    </lineage>
</organism>